<dbReference type="AlphaFoldDB" id="A0A5P1FLH6"/>
<dbReference type="Pfam" id="PF20431">
    <property type="entry name" value="E_motif"/>
    <property type="match status" value="1"/>
</dbReference>
<dbReference type="FunFam" id="1.25.40.10:FF:000427">
    <property type="entry name" value="Pentatricopeptide repeat-containing protein chloroplastic"/>
    <property type="match status" value="1"/>
</dbReference>
<feature type="repeat" description="PPR" evidence="2">
    <location>
        <begin position="385"/>
        <end position="419"/>
    </location>
</feature>
<dbReference type="FunFam" id="1.25.40.10:FF:000348">
    <property type="entry name" value="Pentatricopeptide repeat-containing protein chloroplastic"/>
    <property type="match status" value="1"/>
</dbReference>
<organism evidence="3 4">
    <name type="scientific">Asparagus officinalis</name>
    <name type="common">Garden asparagus</name>
    <dbReference type="NCBI Taxonomy" id="4686"/>
    <lineage>
        <taxon>Eukaryota</taxon>
        <taxon>Viridiplantae</taxon>
        <taxon>Streptophyta</taxon>
        <taxon>Embryophyta</taxon>
        <taxon>Tracheophyta</taxon>
        <taxon>Spermatophyta</taxon>
        <taxon>Magnoliopsida</taxon>
        <taxon>Liliopsida</taxon>
        <taxon>Asparagales</taxon>
        <taxon>Asparagaceae</taxon>
        <taxon>Asparagoideae</taxon>
        <taxon>Asparagus</taxon>
    </lineage>
</organism>
<accession>A0A5P1FLH6</accession>
<gene>
    <name evidence="3" type="ORF">A4U43_C02F16470</name>
</gene>
<dbReference type="PROSITE" id="PS51375">
    <property type="entry name" value="PPR"/>
    <property type="match status" value="6"/>
</dbReference>
<dbReference type="InterPro" id="IPR002885">
    <property type="entry name" value="PPR_rpt"/>
</dbReference>
<evidence type="ECO:0000256" key="1">
    <source>
        <dbReference type="ARBA" id="ARBA00022737"/>
    </source>
</evidence>
<feature type="repeat" description="PPR" evidence="2">
    <location>
        <begin position="51"/>
        <end position="81"/>
    </location>
</feature>
<dbReference type="InterPro" id="IPR046960">
    <property type="entry name" value="PPR_At4g14850-like_plant"/>
</dbReference>
<reference evidence="4" key="1">
    <citation type="journal article" date="2017" name="Nat. Commun.">
        <title>The asparagus genome sheds light on the origin and evolution of a young Y chromosome.</title>
        <authorList>
            <person name="Harkess A."/>
            <person name="Zhou J."/>
            <person name="Xu C."/>
            <person name="Bowers J.E."/>
            <person name="Van der Hulst R."/>
            <person name="Ayyampalayam S."/>
            <person name="Mercati F."/>
            <person name="Riccardi P."/>
            <person name="McKain M.R."/>
            <person name="Kakrana A."/>
            <person name="Tang H."/>
            <person name="Ray J."/>
            <person name="Groenendijk J."/>
            <person name="Arikit S."/>
            <person name="Mathioni S.M."/>
            <person name="Nakano M."/>
            <person name="Shan H."/>
            <person name="Telgmann-Rauber A."/>
            <person name="Kanno A."/>
            <person name="Yue Z."/>
            <person name="Chen H."/>
            <person name="Li W."/>
            <person name="Chen Y."/>
            <person name="Xu X."/>
            <person name="Zhang Y."/>
            <person name="Luo S."/>
            <person name="Chen H."/>
            <person name="Gao J."/>
            <person name="Mao Z."/>
            <person name="Pires J.C."/>
            <person name="Luo M."/>
            <person name="Kudrna D."/>
            <person name="Wing R.A."/>
            <person name="Meyers B.C."/>
            <person name="Yi K."/>
            <person name="Kong H."/>
            <person name="Lavrijsen P."/>
            <person name="Sunseri F."/>
            <person name="Falavigna A."/>
            <person name="Ye Y."/>
            <person name="Leebens-Mack J.H."/>
            <person name="Chen G."/>
        </authorList>
    </citation>
    <scope>NUCLEOTIDE SEQUENCE [LARGE SCALE GENOMIC DNA]</scope>
    <source>
        <strain evidence="4">cv. DH0086</strain>
    </source>
</reference>
<evidence type="ECO:0000313" key="3">
    <source>
        <dbReference type="EMBL" id="ONK78267.1"/>
    </source>
</evidence>
<feature type="repeat" description="PPR" evidence="2">
    <location>
        <begin position="222"/>
        <end position="256"/>
    </location>
</feature>
<keyword evidence="1" id="KW-0677">Repeat</keyword>
<dbReference type="Gene3D" id="1.25.40.10">
    <property type="entry name" value="Tetratricopeptide repeat domain"/>
    <property type="match status" value="4"/>
</dbReference>
<dbReference type="SUPFAM" id="SSF48452">
    <property type="entry name" value="TPR-like"/>
    <property type="match status" value="1"/>
</dbReference>
<sequence length="575" mass="65270">MESIKKLHAHLIITGLSKYPHHVSKVFTSYALTPAYIAHAYQLFDQIPQPNSFFWNIMIRGFSQSNRPKEAVLLYNRMRLQCPKQDNLTFPFVLKACSEVIDIREGRRVHCHSLKTGFVFDVFVSNALIHLYSSCGELNNARLIFDEMPVRDLVTWNSLICGYGQHNYLVDVLVLFEMMNAEGVKADKVTMVKVLSACTRLGEWDLAKAMIKRIEENRIEIDAYLGNTLIDYYGRRGALGSAEKVLREMKEKNIVTMNAMITTYSKAGDLASARDVFNGIRDKDLISWSSIIAGYAQANKFSDALALFKKMQSTNIKPDEIVLVSVLSACAHLGKLNLGRWIHLYIVRNNIKADIHVGNSLIDMYSKCGCIMEAFEIFGKMKERDILTWNSIIFGLATHGFVESALKVFSDMLSEDFEPNVVTFLGVLIACTHRGLVDKGLRYFESMREVYGVEPEMKHYGCVVDLLSRSGELDRAFEFIEEMPMMPDPIIWRTLLGACKLHGNVELAETVTIKLVEVDRENSGNYVLLSNTYASVNRWNDVMKVREIMNETNAEKLPGCSLIEESNLEDDFIAF</sequence>
<dbReference type="InterPro" id="IPR046848">
    <property type="entry name" value="E_motif"/>
</dbReference>
<keyword evidence="4" id="KW-1185">Reference proteome</keyword>
<dbReference type="Pfam" id="PF13041">
    <property type="entry name" value="PPR_2"/>
    <property type="match status" value="3"/>
</dbReference>
<dbReference type="Proteomes" id="UP000243459">
    <property type="component" value="Chromosome 2"/>
</dbReference>
<dbReference type="FunFam" id="1.25.40.10:FF:000090">
    <property type="entry name" value="Pentatricopeptide repeat-containing protein, chloroplastic"/>
    <property type="match status" value="1"/>
</dbReference>
<feature type="repeat" description="PPR" evidence="2">
    <location>
        <begin position="152"/>
        <end position="186"/>
    </location>
</feature>
<dbReference type="Gramene" id="ONK78267">
    <property type="protein sequence ID" value="ONK78267"/>
    <property type="gene ID" value="A4U43_C02F16470"/>
</dbReference>
<dbReference type="PANTHER" id="PTHR47926:SF440">
    <property type="entry name" value="REPEAT-CONTAINING PROTEIN, PUTATIVE-RELATED"/>
    <property type="match status" value="1"/>
</dbReference>
<proteinExistence type="predicted"/>
<dbReference type="NCBIfam" id="TIGR00756">
    <property type="entry name" value="PPR"/>
    <property type="match status" value="7"/>
</dbReference>
<protein>
    <recommendedName>
        <fullName evidence="5">Pentacotripeptide-repeat region of PRORP domain-containing protein</fullName>
    </recommendedName>
</protein>
<evidence type="ECO:0000256" key="2">
    <source>
        <dbReference type="PROSITE-ProRule" id="PRU00708"/>
    </source>
</evidence>
<feature type="repeat" description="PPR" evidence="2">
    <location>
        <begin position="284"/>
        <end position="318"/>
    </location>
</feature>
<evidence type="ECO:0000313" key="4">
    <source>
        <dbReference type="Proteomes" id="UP000243459"/>
    </source>
</evidence>
<name>A0A5P1FLH6_ASPOF</name>
<dbReference type="InterPro" id="IPR011990">
    <property type="entry name" value="TPR-like_helical_dom_sf"/>
</dbReference>
<dbReference type="GO" id="GO:0009451">
    <property type="term" value="P:RNA modification"/>
    <property type="evidence" value="ECO:0007669"/>
    <property type="project" value="InterPro"/>
</dbReference>
<dbReference type="OrthoDB" id="185373at2759"/>
<dbReference type="Pfam" id="PF01535">
    <property type="entry name" value="PPR"/>
    <property type="match status" value="5"/>
</dbReference>
<dbReference type="PANTHER" id="PTHR47926">
    <property type="entry name" value="PENTATRICOPEPTIDE REPEAT-CONTAINING PROTEIN"/>
    <property type="match status" value="1"/>
</dbReference>
<dbReference type="EMBL" id="CM007382">
    <property type="protein sequence ID" value="ONK78267.1"/>
    <property type="molecule type" value="Genomic_DNA"/>
</dbReference>
<dbReference type="OMA" id="GEAVHDY"/>
<feature type="repeat" description="PPR" evidence="2">
    <location>
        <begin position="354"/>
        <end position="384"/>
    </location>
</feature>
<dbReference type="GO" id="GO:0003723">
    <property type="term" value="F:RNA binding"/>
    <property type="evidence" value="ECO:0007669"/>
    <property type="project" value="InterPro"/>
</dbReference>
<evidence type="ECO:0008006" key="5">
    <source>
        <dbReference type="Google" id="ProtNLM"/>
    </source>
</evidence>